<accession>A0A8T2ZZK3</accession>
<organism evidence="1 2">
    <name type="scientific">Populus deltoides</name>
    <name type="common">Eastern poplar</name>
    <name type="synonym">Eastern cottonwood</name>
    <dbReference type="NCBI Taxonomy" id="3696"/>
    <lineage>
        <taxon>Eukaryota</taxon>
        <taxon>Viridiplantae</taxon>
        <taxon>Streptophyta</taxon>
        <taxon>Embryophyta</taxon>
        <taxon>Tracheophyta</taxon>
        <taxon>Spermatophyta</taxon>
        <taxon>Magnoliopsida</taxon>
        <taxon>eudicotyledons</taxon>
        <taxon>Gunneridae</taxon>
        <taxon>Pentapetalae</taxon>
        <taxon>rosids</taxon>
        <taxon>fabids</taxon>
        <taxon>Malpighiales</taxon>
        <taxon>Salicaceae</taxon>
        <taxon>Saliceae</taxon>
        <taxon>Populus</taxon>
    </lineage>
</organism>
<name>A0A8T2ZZK3_POPDE</name>
<proteinExistence type="predicted"/>
<dbReference type="EMBL" id="JACEGQ020000001">
    <property type="protein sequence ID" value="KAH8522751.1"/>
    <property type="molecule type" value="Genomic_DNA"/>
</dbReference>
<evidence type="ECO:0000313" key="2">
    <source>
        <dbReference type="Proteomes" id="UP000807159"/>
    </source>
</evidence>
<protein>
    <submittedName>
        <fullName evidence="1">Uncharacterized protein</fullName>
    </submittedName>
</protein>
<gene>
    <name evidence="1" type="ORF">H0E87_003407</name>
</gene>
<evidence type="ECO:0000313" key="1">
    <source>
        <dbReference type="EMBL" id="KAH8522751.1"/>
    </source>
</evidence>
<dbReference type="AlphaFoldDB" id="A0A8T2ZZK3"/>
<sequence length="187" mass="21261">MDGNNNIVRGYSDRDPTLLMERGSLFFSQGYYADAANCFRHARDASIRIHGRSSLKCAISRYSHGLSLLCQVPVPENDPMAFVPKEVDYYKGSVFPLPSSAFGTYRGAMVENYVRILEVAKRELNLAWSLMEYRIDSYLLKGNVLSALGEVAFRRGESNPQRYYFEASSIFDTWLGEYSKRGADMYP</sequence>
<dbReference type="Proteomes" id="UP000807159">
    <property type="component" value="Chromosome 1"/>
</dbReference>
<comment type="caution">
    <text evidence="1">The sequence shown here is derived from an EMBL/GenBank/DDBJ whole genome shotgun (WGS) entry which is preliminary data.</text>
</comment>
<keyword evidence="2" id="KW-1185">Reference proteome</keyword>
<reference evidence="1" key="1">
    <citation type="journal article" date="2021" name="J. Hered.">
        <title>Genome Assembly of Salicaceae Populus deltoides (Eastern Cottonwood) I-69 Based on Nanopore Sequencing and Hi-C Technologies.</title>
        <authorList>
            <person name="Bai S."/>
            <person name="Wu H."/>
            <person name="Zhang J."/>
            <person name="Pan Z."/>
            <person name="Zhao W."/>
            <person name="Li Z."/>
            <person name="Tong C."/>
        </authorList>
    </citation>
    <scope>NUCLEOTIDE SEQUENCE</scope>
    <source>
        <tissue evidence="1">Leaf</tissue>
    </source>
</reference>